<dbReference type="InterPro" id="IPR022894">
    <property type="entry name" value="Oligoribonuclease"/>
</dbReference>
<dbReference type="FunFam" id="3.30.420.10:FF:000033">
    <property type="entry name" value="Exodeoxyribonuclease I"/>
    <property type="match status" value="1"/>
</dbReference>
<dbReference type="EMBL" id="CP015249">
    <property type="protein sequence ID" value="ANB19514.1"/>
    <property type="molecule type" value="Genomic_DNA"/>
</dbReference>
<dbReference type="GO" id="GO:0006281">
    <property type="term" value="P:DNA repair"/>
    <property type="evidence" value="ECO:0007669"/>
    <property type="project" value="UniProtKB-KW"/>
</dbReference>
<dbReference type="Gene3D" id="1.20.1280.70">
    <property type="entry name" value="Exonuclease ExoI, domain 3"/>
    <property type="match status" value="1"/>
</dbReference>
<evidence type="ECO:0000256" key="11">
    <source>
        <dbReference type="ARBA" id="ARBA00023204"/>
    </source>
</evidence>
<evidence type="ECO:0000256" key="9">
    <source>
        <dbReference type="ARBA" id="ARBA00022842"/>
    </source>
</evidence>
<dbReference type="InterPro" id="IPR013520">
    <property type="entry name" value="Ribonucl_H"/>
</dbReference>
<evidence type="ECO:0000256" key="6">
    <source>
        <dbReference type="ARBA" id="ARBA00022763"/>
    </source>
</evidence>
<comment type="catalytic activity">
    <reaction evidence="1 13">
        <text>Exonucleolytic cleavage in the 3'- to 5'-direction to yield nucleoside 5'-phosphates.</text>
        <dbReference type="EC" id="3.1.11.1"/>
    </reaction>
</comment>
<dbReference type="InterPro" id="IPR058561">
    <property type="entry name" value="Exonuc_1_C"/>
</dbReference>
<dbReference type="InterPro" id="IPR036397">
    <property type="entry name" value="RNaseH_sf"/>
</dbReference>
<dbReference type="GO" id="GO:0003677">
    <property type="term" value="F:DNA binding"/>
    <property type="evidence" value="ECO:0007669"/>
    <property type="project" value="UniProtKB-KW"/>
</dbReference>
<dbReference type="GO" id="GO:0008310">
    <property type="term" value="F:single-stranded DNA 3'-5' DNA exonuclease activity"/>
    <property type="evidence" value="ECO:0007669"/>
    <property type="project" value="UniProtKB-EC"/>
</dbReference>
<evidence type="ECO:0000256" key="13">
    <source>
        <dbReference type="PIRNR" id="PIRNR000977"/>
    </source>
</evidence>
<dbReference type="InterPro" id="IPR034747">
    <property type="entry name" value="EXOI_SH3"/>
</dbReference>
<dbReference type="Pfam" id="PF08411">
    <property type="entry name" value="ExoI_SH3"/>
    <property type="match status" value="1"/>
</dbReference>
<dbReference type="Pfam" id="PF00929">
    <property type="entry name" value="RNase_T"/>
    <property type="match status" value="1"/>
</dbReference>
<evidence type="ECO:0000256" key="10">
    <source>
        <dbReference type="ARBA" id="ARBA00023125"/>
    </source>
</evidence>
<comment type="cofactor">
    <cofactor evidence="15">
        <name>Mg(2+)</name>
        <dbReference type="ChEBI" id="CHEBI:18420"/>
    </cofactor>
    <text evidence="15">Binds 2 Mg(2+) ions per monomer.</text>
</comment>
<dbReference type="SMART" id="SM00479">
    <property type="entry name" value="EXOIII"/>
    <property type="match status" value="1"/>
</dbReference>
<dbReference type="OrthoDB" id="9763470at2"/>
<gene>
    <name evidence="18" type="ORF">I596_3526</name>
</gene>
<dbReference type="RefSeq" id="WP_067650456.1">
    <property type="nucleotide sequence ID" value="NZ_CP015249.1"/>
</dbReference>
<dbReference type="AlphaFoldDB" id="A0A160DY50"/>
<dbReference type="NCBIfam" id="NF008746">
    <property type="entry name" value="PRK11779.1"/>
    <property type="match status" value="1"/>
</dbReference>
<keyword evidence="10" id="KW-0238">DNA-binding</keyword>
<evidence type="ECO:0000256" key="5">
    <source>
        <dbReference type="ARBA" id="ARBA00022723"/>
    </source>
</evidence>
<dbReference type="SUPFAM" id="SSF53098">
    <property type="entry name" value="Ribonuclease H-like"/>
    <property type="match status" value="1"/>
</dbReference>
<evidence type="ECO:0000256" key="12">
    <source>
        <dbReference type="ARBA" id="ARBA00046792"/>
    </source>
</evidence>
<dbReference type="Pfam" id="PF26016">
    <property type="entry name" value="ExoI_C"/>
    <property type="match status" value="1"/>
</dbReference>
<evidence type="ECO:0000256" key="14">
    <source>
        <dbReference type="PIRSR" id="PIRSR000977-1"/>
    </source>
</evidence>
<feature type="binding site" evidence="14">
    <location>
        <position position="159"/>
    </location>
    <ligand>
        <name>substrate</name>
    </ligand>
</feature>
<feature type="binding site" evidence="15">
    <location>
        <position position="11"/>
    </location>
    <ligand>
        <name>Mg(2+)</name>
        <dbReference type="ChEBI" id="CHEBI:18420"/>
        <label>2</label>
    </ligand>
</feature>
<evidence type="ECO:0000313" key="18">
    <source>
        <dbReference type="EMBL" id="ANB19514.1"/>
    </source>
</evidence>
<evidence type="ECO:0000256" key="1">
    <source>
        <dbReference type="ARBA" id="ARBA00000563"/>
    </source>
</evidence>
<keyword evidence="19" id="KW-1185">Reference proteome</keyword>
<dbReference type="Gene3D" id="3.30.420.10">
    <property type="entry name" value="Ribonuclease H-like superfamily/Ribonuclease H"/>
    <property type="match status" value="1"/>
</dbReference>
<dbReference type="FunFam" id="1.20.1280.70:FF:000001">
    <property type="entry name" value="Exodeoxyribonuclease I"/>
    <property type="match status" value="1"/>
</dbReference>
<keyword evidence="11 13" id="KW-0234">DNA repair</keyword>
<evidence type="ECO:0000256" key="15">
    <source>
        <dbReference type="PIRSR" id="PIRSR000977-2"/>
    </source>
</evidence>
<dbReference type="Proteomes" id="UP000076830">
    <property type="component" value="Chromosome"/>
</dbReference>
<feature type="binding site" evidence="15">
    <location>
        <position position="180"/>
    </location>
    <ligand>
        <name>Mg(2+)</name>
        <dbReference type="ChEBI" id="CHEBI:18420"/>
        <label>2</label>
    </ligand>
</feature>
<keyword evidence="6 13" id="KW-0227">DNA damage</keyword>
<dbReference type="PATRIC" id="fig|1300342.3.peg.3446"/>
<dbReference type="Gene3D" id="3.30.1520.20">
    <property type="entry name" value="Exonuclease ExoI, domain 2"/>
    <property type="match status" value="1"/>
</dbReference>
<dbReference type="GO" id="GO:0046872">
    <property type="term" value="F:metal ion binding"/>
    <property type="evidence" value="ECO:0007669"/>
    <property type="project" value="UniProtKB-KW"/>
</dbReference>
<organism evidence="18 19">
    <name type="scientific">Dokdonella koreensis DS-123</name>
    <dbReference type="NCBI Taxonomy" id="1300342"/>
    <lineage>
        <taxon>Bacteria</taxon>
        <taxon>Pseudomonadati</taxon>
        <taxon>Pseudomonadota</taxon>
        <taxon>Gammaproteobacteria</taxon>
        <taxon>Lysobacterales</taxon>
        <taxon>Rhodanobacteraceae</taxon>
        <taxon>Dokdonella</taxon>
    </lineage>
</organism>
<dbReference type="PIRSF" id="PIRSF000977">
    <property type="entry name" value="Exodeoxyribonuclease_I"/>
    <property type="match status" value="1"/>
</dbReference>
<evidence type="ECO:0000256" key="7">
    <source>
        <dbReference type="ARBA" id="ARBA00022801"/>
    </source>
</evidence>
<feature type="domain" description="ExoI C-terminal" evidence="17">
    <location>
        <begin position="354"/>
        <end position="475"/>
    </location>
</feature>
<keyword evidence="7 13" id="KW-0378">Hydrolase</keyword>
<dbReference type="InterPro" id="IPR023607">
    <property type="entry name" value="Exodeoxyribonuclease_I"/>
</dbReference>
<protein>
    <recommendedName>
        <fullName evidence="3 13">Exodeoxyribonuclease I</fullName>
        <ecNumber evidence="2 13">3.1.11.1</ecNumber>
    </recommendedName>
</protein>
<dbReference type="PANTHER" id="PTHR11046:SF11">
    <property type="entry name" value="EXODEOXYRIBONUCLEASE I"/>
    <property type="match status" value="1"/>
</dbReference>
<dbReference type="KEGG" id="dko:I596_3526"/>
<sequence length="483" mass="54400">MSTSFLWHDYETTGADPRRDRPAQFAAIRTTPDLEPIGEPVDFHCRPAPDVLPHPQAVLITGITPQRMQHDGVIEADFAARVHEEMSTPGTCVVGYNSIRFDDEFTRHLLYRNFFDPYEREWKDGNSRWDLIDLARICYALRPDGIAWPQREDGSPSFRLEDLATANRIVQTRAHEALSDVEALIGLARLIRLRQPRLFEYQFALRRKQRVFELLDVAQMTPLLHVSSRYPASRGCLAPIAPVAMHPSLPNAVLVVDLADDPGELIALDAEAIADRVFTPRADLPEGVERIGLKAIHANRSPALAPLSTARGIDTARIGLDLDQALQNLERLRTAEGLVAKVRQVFALARDAQAAVDPELALYGGFLPDADRALLREVRRTPPEQLARHATAFRDPRYAELLFRYRARNWPETLDADETARWTAFRRERLLRPTPLTGLTLEDYFAQIAALRADPAQSDRQALLDALEAWGRQLEGELEEIGG</sequence>
<keyword evidence="8 13" id="KW-0269">Exonuclease</keyword>
<feature type="binding site" evidence="14">
    <location>
        <position position="11"/>
    </location>
    <ligand>
        <name>substrate</name>
    </ligand>
</feature>
<feature type="binding site" evidence="15">
    <location>
        <position position="9"/>
    </location>
    <ligand>
        <name>Mg(2+)</name>
        <dbReference type="ChEBI" id="CHEBI:18420"/>
        <label>1</label>
    </ligand>
</feature>
<evidence type="ECO:0000256" key="2">
    <source>
        <dbReference type="ARBA" id="ARBA00012108"/>
    </source>
</evidence>
<keyword evidence="9 15" id="KW-0460">Magnesium</keyword>
<evidence type="ECO:0000313" key="19">
    <source>
        <dbReference type="Proteomes" id="UP000076830"/>
    </source>
</evidence>
<dbReference type="Gene3D" id="1.10.287.1240">
    <property type="match status" value="1"/>
</dbReference>
<dbReference type="PROSITE" id="PS51784">
    <property type="entry name" value="EXOI_SH3"/>
    <property type="match status" value="1"/>
</dbReference>
<dbReference type="EC" id="3.1.11.1" evidence="2 13"/>
<dbReference type="PROSITE" id="PS51785">
    <property type="entry name" value="EXOI_C"/>
    <property type="match status" value="1"/>
</dbReference>
<keyword evidence="5 15" id="KW-0479">Metal-binding</keyword>
<reference evidence="18 19" key="1">
    <citation type="submission" date="2016-04" db="EMBL/GenBank/DDBJ databases">
        <title>Complete genome sequence of Dokdonella koreensis DS-123T.</title>
        <authorList>
            <person name="Kim J.F."/>
            <person name="Lee H."/>
            <person name="Kwak M.-J."/>
        </authorList>
    </citation>
    <scope>NUCLEOTIDE SEQUENCE [LARGE SCALE GENOMIC DNA]</scope>
    <source>
        <strain evidence="18 19">DS-123</strain>
    </source>
</reference>
<dbReference type="GO" id="GO:0000175">
    <property type="term" value="F:3'-5'-RNA exonuclease activity"/>
    <property type="evidence" value="ECO:0007669"/>
    <property type="project" value="InterPro"/>
</dbReference>
<dbReference type="PANTHER" id="PTHR11046">
    <property type="entry name" value="OLIGORIBONUCLEASE, MITOCHONDRIAL"/>
    <property type="match status" value="1"/>
</dbReference>
<comment type="subunit">
    <text evidence="12">Monomer. Interacts with ssb (via C-terminus); this interaction stimulates the exonuclease activity by recruiting the enzyme to its substrate.</text>
</comment>
<dbReference type="STRING" id="1300342.I596_3526"/>
<evidence type="ECO:0000259" key="17">
    <source>
        <dbReference type="PROSITE" id="PS51785"/>
    </source>
</evidence>
<feature type="domain" description="ExoI SH3-like" evidence="16">
    <location>
        <begin position="196"/>
        <end position="350"/>
    </location>
</feature>
<evidence type="ECO:0000256" key="4">
    <source>
        <dbReference type="ARBA" id="ARBA00022722"/>
    </source>
</evidence>
<dbReference type="InterPro" id="IPR038649">
    <property type="entry name" value="EXOI_SH3_sf"/>
</dbReference>
<dbReference type="InterPro" id="IPR012337">
    <property type="entry name" value="RNaseH-like_sf"/>
</dbReference>
<evidence type="ECO:0000259" key="16">
    <source>
        <dbReference type="PROSITE" id="PS51784"/>
    </source>
</evidence>
<accession>A0A160DY50</accession>
<keyword evidence="4 13" id="KW-0540">Nuclease</keyword>
<evidence type="ECO:0000256" key="3">
    <source>
        <dbReference type="ARBA" id="ARBA00019900"/>
    </source>
</evidence>
<proteinExistence type="predicted"/>
<evidence type="ECO:0000256" key="8">
    <source>
        <dbReference type="ARBA" id="ARBA00022839"/>
    </source>
</evidence>
<dbReference type="CDD" id="cd06138">
    <property type="entry name" value="ExoI_N"/>
    <property type="match status" value="1"/>
</dbReference>
<name>A0A160DY50_9GAMM</name>
<dbReference type="InterPro" id="IPR013620">
    <property type="entry name" value="Exonuc_1_SH3"/>
</dbReference>